<keyword evidence="3" id="KW-1185">Reference proteome</keyword>
<accession>A0A1B2I9J7</accession>
<evidence type="ECO:0000313" key="2">
    <source>
        <dbReference type="EMBL" id="ANZ46632.1"/>
    </source>
</evidence>
<proteinExistence type="predicted"/>
<protein>
    <submittedName>
        <fullName evidence="2">Uncharacterized protein</fullName>
    </submittedName>
</protein>
<reference evidence="2" key="1">
    <citation type="submission" date="2016-08" db="EMBL/GenBank/DDBJ databases">
        <title>Complete genome of Cloacibacillus porcorum.</title>
        <authorList>
            <person name="Looft T."/>
            <person name="Bayles D.O."/>
            <person name="Alt D.P."/>
        </authorList>
    </citation>
    <scope>NUCLEOTIDE SEQUENCE [LARGE SCALE GENOMIC DNA]</scope>
    <source>
        <strain evidence="2">CL-84</strain>
    </source>
</reference>
<dbReference type="KEGG" id="cpor:BED41_08605"/>
<name>A0A1B2I9J7_9BACT</name>
<feature type="transmembrane region" description="Helical" evidence="1">
    <location>
        <begin position="340"/>
        <end position="362"/>
    </location>
</feature>
<feature type="transmembrane region" description="Helical" evidence="1">
    <location>
        <begin position="605"/>
        <end position="628"/>
    </location>
</feature>
<dbReference type="Pfam" id="PF18949">
    <property type="entry name" value="DUF5693"/>
    <property type="match status" value="1"/>
</dbReference>
<evidence type="ECO:0000313" key="3">
    <source>
        <dbReference type="Proteomes" id="UP000093044"/>
    </source>
</evidence>
<sequence length="635" mass="69865">MNRINKRTLLYAALLLAMLLALVGLTSRLRAENSNKTVAFITEYKDITSLAYQSSETPLAVWRKINGLGVMGMAVSEYTGDELAIHNPLPLRFGSAASLLSVNDAEQEPNRAVLRYPAKLSYADIFYEYIKIKLPAAKLAADGEYNFILLPGTVEEFKFSAFVPDISALEFASKHNIPVLFRPGPCTPASGKNVADAFLFLTERFPQIRNIIPAGLIVSGYPEIGPLAKVMKDKGITLSQVEFVKQIGVPQLAAKIGHLVIPMHSLTRDEIISRSINRGSIADRFIRAVHERSIRFIMVHPYDLQMGGRLEIFTADLASYKGALEARGYHLGWPEPLPGWPAPLAGAAACGLVILFTLWFYISRLKGTEDGDVKQAQALFLLAAGILLGGAMWKISFAAKLLGGFCGALAATEGAMTALERSERRLRGAVIGLLIVVAGGLSIASFYGTSAAALRLTPFSGVKLTLLLPPLLLLFHDLTRRVHPETIGEIIVRPAIWGELVLIGVMLLAMLVMALRSDNVSNVPALEVAFRDFMERVMVVRPRTKEFLIGYPALVLYWYLVRSKYIPHYREVVRIAAVLAFCSAVNTFCHFHTLLYLSVIRVLNGWWLGLLLGTVGVAALHFVLIPLWRRVSKSL</sequence>
<feature type="transmembrane region" description="Helical" evidence="1">
    <location>
        <begin position="378"/>
        <end position="395"/>
    </location>
</feature>
<keyword evidence="1" id="KW-1133">Transmembrane helix</keyword>
<dbReference type="InterPro" id="IPR043748">
    <property type="entry name" value="DUF5693"/>
</dbReference>
<keyword evidence="1" id="KW-0812">Transmembrane</keyword>
<gene>
    <name evidence="2" type="ORF">BED41_08605</name>
</gene>
<dbReference type="EMBL" id="CP016757">
    <property type="protein sequence ID" value="ANZ46632.1"/>
    <property type="molecule type" value="Genomic_DNA"/>
</dbReference>
<feature type="transmembrane region" description="Helical" evidence="1">
    <location>
        <begin position="544"/>
        <end position="561"/>
    </location>
</feature>
<feature type="transmembrane region" description="Helical" evidence="1">
    <location>
        <begin position="401"/>
        <end position="419"/>
    </location>
</feature>
<organism evidence="2 3">
    <name type="scientific">Cloacibacillus porcorum</name>
    <dbReference type="NCBI Taxonomy" id="1197717"/>
    <lineage>
        <taxon>Bacteria</taxon>
        <taxon>Thermotogati</taxon>
        <taxon>Synergistota</taxon>
        <taxon>Synergistia</taxon>
        <taxon>Synergistales</taxon>
        <taxon>Synergistaceae</taxon>
        <taxon>Cloacibacillus</taxon>
    </lineage>
</organism>
<dbReference type="STRING" id="1197717.BED41_08605"/>
<feature type="transmembrane region" description="Helical" evidence="1">
    <location>
        <begin position="453"/>
        <end position="475"/>
    </location>
</feature>
<keyword evidence="1" id="KW-0472">Membrane</keyword>
<dbReference type="Proteomes" id="UP000093044">
    <property type="component" value="Chromosome"/>
</dbReference>
<dbReference type="AlphaFoldDB" id="A0A1B2I9J7"/>
<evidence type="ECO:0000256" key="1">
    <source>
        <dbReference type="SAM" id="Phobius"/>
    </source>
</evidence>
<feature type="transmembrane region" description="Helical" evidence="1">
    <location>
        <begin position="426"/>
        <end position="447"/>
    </location>
</feature>
<feature type="transmembrane region" description="Helical" evidence="1">
    <location>
        <begin position="496"/>
        <end position="515"/>
    </location>
</feature>
<feature type="transmembrane region" description="Helical" evidence="1">
    <location>
        <begin position="573"/>
        <end position="599"/>
    </location>
</feature>